<evidence type="ECO:0000259" key="1">
    <source>
        <dbReference type="Pfam" id="PF11955"/>
    </source>
</evidence>
<dbReference type="InterPro" id="IPR021099">
    <property type="entry name" value="PORR_domain"/>
</dbReference>
<keyword evidence="3" id="KW-1185">Reference proteome</keyword>
<evidence type="ECO:0000313" key="3">
    <source>
        <dbReference type="Proteomes" id="UP000797356"/>
    </source>
</evidence>
<sequence length="157" mass="18001">MAWLQEWQTLPYTSPYSDALGLDPRTDVSEKRIVGVFHELLHLTLEKKAKRRNVSNLRKLLGLPQKFTKVFECHPGIFYLSQKLGTQTVVLRKAYCGGRDVLIKHPLVEIRERYVAMMRAHQKEMEMVGPRSGEVCDFNSGSFSEDDSDEVIDAPFS</sequence>
<reference evidence="2" key="2">
    <citation type="submission" date="2019-07" db="EMBL/GenBank/DDBJ databases">
        <authorList>
            <person name="Yang Y."/>
            <person name="Bocs S."/>
            <person name="Baudouin L."/>
        </authorList>
    </citation>
    <scope>NUCLEOTIDE SEQUENCE</scope>
    <source>
        <tissue evidence="2">Spear leaf of Hainan Tall coconut</tissue>
    </source>
</reference>
<dbReference type="GO" id="GO:0003723">
    <property type="term" value="F:RNA binding"/>
    <property type="evidence" value="ECO:0007669"/>
    <property type="project" value="InterPro"/>
</dbReference>
<protein>
    <recommendedName>
        <fullName evidence="1">PORR domain-containing protein</fullName>
    </recommendedName>
</protein>
<dbReference type="PANTHER" id="PTHR31476">
    <property type="entry name" value="PROTEIN WHAT'S THIS FACTOR 1 HOMOLOG, CHLOROPLASTIC"/>
    <property type="match status" value="1"/>
</dbReference>
<proteinExistence type="predicted"/>
<dbReference type="AlphaFoldDB" id="A0A8K0N9G1"/>
<dbReference type="Pfam" id="PF11955">
    <property type="entry name" value="PORR"/>
    <property type="match status" value="1"/>
</dbReference>
<organism evidence="2 3">
    <name type="scientific">Cocos nucifera</name>
    <name type="common">Coconut palm</name>
    <dbReference type="NCBI Taxonomy" id="13894"/>
    <lineage>
        <taxon>Eukaryota</taxon>
        <taxon>Viridiplantae</taxon>
        <taxon>Streptophyta</taxon>
        <taxon>Embryophyta</taxon>
        <taxon>Tracheophyta</taxon>
        <taxon>Spermatophyta</taxon>
        <taxon>Magnoliopsida</taxon>
        <taxon>Liliopsida</taxon>
        <taxon>Arecaceae</taxon>
        <taxon>Arecoideae</taxon>
        <taxon>Cocoseae</taxon>
        <taxon>Attaleinae</taxon>
        <taxon>Cocos</taxon>
    </lineage>
</organism>
<dbReference type="OrthoDB" id="1716100at2759"/>
<dbReference type="Proteomes" id="UP000797356">
    <property type="component" value="Chromosome 11"/>
</dbReference>
<reference evidence="2" key="1">
    <citation type="journal article" date="2017" name="Gigascience">
        <title>The genome draft of coconut (Cocos nucifera).</title>
        <authorList>
            <person name="Xiao Y."/>
            <person name="Xu P."/>
            <person name="Fan H."/>
            <person name="Baudouin L."/>
            <person name="Xia W."/>
            <person name="Bocs S."/>
            <person name="Xu J."/>
            <person name="Li Q."/>
            <person name="Guo A."/>
            <person name="Zhou L."/>
            <person name="Li J."/>
            <person name="Wu Y."/>
            <person name="Ma Z."/>
            <person name="Armero A."/>
            <person name="Issali A.E."/>
            <person name="Liu N."/>
            <person name="Peng M."/>
            <person name="Yang Y."/>
        </authorList>
    </citation>
    <scope>NUCLEOTIDE SEQUENCE</scope>
    <source>
        <tissue evidence="2">Spear leaf of Hainan Tall coconut</tissue>
    </source>
</reference>
<evidence type="ECO:0000313" key="2">
    <source>
        <dbReference type="EMBL" id="KAG1363818.1"/>
    </source>
</evidence>
<comment type="caution">
    <text evidence="2">The sequence shown here is derived from an EMBL/GenBank/DDBJ whole genome shotgun (WGS) entry which is preliminary data.</text>
</comment>
<name>A0A8K0N9G1_COCNU</name>
<dbReference type="EMBL" id="CM017882">
    <property type="protein sequence ID" value="KAG1363818.1"/>
    <property type="molecule type" value="Genomic_DNA"/>
</dbReference>
<accession>A0A8K0N9G1</accession>
<gene>
    <name evidence="2" type="ORF">COCNU_11G006450</name>
</gene>
<feature type="domain" description="PORR" evidence="1">
    <location>
        <begin position="2"/>
        <end position="121"/>
    </location>
</feature>
<dbReference type="InterPro" id="IPR045040">
    <property type="entry name" value="PORR_fam"/>
</dbReference>
<dbReference type="PANTHER" id="PTHR31476:SF6">
    <property type="entry name" value="EMB|CAB68190.1"/>
    <property type="match status" value="1"/>
</dbReference>